<dbReference type="EMBL" id="UINC01025882">
    <property type="protein sequence ID" value="SVB02310.1"/>
    <property type="molecule type" value="Genomic_DNA"/>
</dbReference>
<evidence type="ECO:0000256" key="1">
    <source>
        <dbReference type="SAM" id="MobiDB-lite"/>
    </source>
</evidence>
<accession>A0A382AL86</accession>
<feature type="region of interest" description="Disordered" evidence="1">
    <location>
        <begin position="1"/>
        <end position="31"/>
    </location>
</feature>
<organism evidence="2">
    <name type="scientific">marine metagenome</name>
    <dbReference type="NCBI Taxonomy" id="408172"/>
    <lineage>
        <taxon>unclassified sequences</taxon>
        <taxon>metagenomes</taxon>
        <taxon>ecological metagenomes</taxon>
    </lineage>
</organism>
<dbReference type="AlphaFoldDB" id="A0A382AL86"/>
<evidence type="ECO:0000313" key="2">
    <source>
        <dbReference type="EMBL" id="SVB02310.1"/>
    </source>
</evidence>
<name>A0A382AL86_9ZZZZ</name>
<reference evidence="2" key="1">
    <citation type="submission" date="2018-05" db="EMBL/GenBank/DDBJ databases">
        <authorList>
            <person name="Lanie J.A."/>
            <person name="Ng W.-L."/>
            <person name="Kazmierczak K.M."/>
            <person name="Andrzejewski T.M."/>
            <person name="Davidsen T.M."/>
            <person name="Wayne K.J."/>
            <person name="Tettelin H."/>
            <person name="Glass J.I."/>
            <person name="Rusch D."/>
            <person name="Podicherti R."/>
            <person name="Tsui H.-C.T."/>
            <person name="Winkler M.E."/>
        </authorList>
    </citation>
    <scope>NUCLEOTIDE SEQUENCE</scope>
</reference>
<protein>
    <submittedName>
        <fullName evidence="2">Uncharacterized protein</fullName>
    </submittedName>
</protein>
<gene>
    <name evidence="2" type="ORF">METZ01_LOCUS155164</name>
</gene>
<sequence>MVSGEDRSLRALLPNEGPAECDASSGLGNRSPGIHHRDKIFLRYDHLKLGPFLSSPVHSGPFAWSRSLLFKGF</sequence>
<proteinExistence type="predicted"/>